<keyword evidence="2" id="KW-0812">Transmembrane</keyword>
<comment type="caution">
    <text evidence="3">The sequence shown here is derived from an EMBL/GenBank/DDBJ whole genome shotgun (WGS) entry which is preliminary data.</text>
</comment>
<dbReference type="EMBL" id="WIQZ01000016">
    <property type="protein sequence ID" value="KAF3140603.1"/>
    <property type="molecule type" value="Genomic_DNA"/>
</dbReference>
<accession>A0A7C8JQZ7</accession>
<organism evidence="3 4">
    <name type="scientific">Orbilia oligospora</name>
    <name type="common">Nematode-trapping fungus</name>
    <name type="synonym">Arthrobotrys oligospora</name>
    <dbReference type="NCBI Taxonomy" id="2813651"/>
    <lineage>
        <taxon>Eukaryota</taxon>
        <taxon>Fungi</taxon>
        <taxon>Dikarya</taxon>
        <taxon>Ascomycota</taxon>
        <taxon>Pezizomycotina</taxon>
        <taxon>Orbiliomycetes</taxon>
        <taxon>Orbiliales</taxon>
        <taxon>Orbiliaceae</taxon>
        <taxon>Orbilia</taxon>
    </lineage>
</organism>
<dbReference type="Proteomes" id="UP000480548">
    <property type="component" value="Unassembled WGS sequence"/>
</dbReference>
<protein>
    <recommendedName>
        <fullName evidence="5">Mid2 domain-containing protein</fullName>
    </recommendedName>
</protein>
<evidence type="ECO:0008006" key="5">
    <source>
        <dbReference type="Google" id="ProtNLM"/>
    </source>
</evidence>
<reference evidence="3 4" key="1">
    <citation type="submission" date="2019-06" db="EMBL/GenBank/DDBJ databases">
        <authorList>
            <person name="Palmer J.M."/>
        </authorList>
    </citation>
    <scope>NUCLEOTIDE SEQUENCE [LARGE SCALE GENOMIC DNA]</scope>
    <source>
        <strain evidence="3 4">TWF703</strain>
    </source>
</reference>
<evidence type="ECO:0000256" key="1">
    <source>
        <dbReference type="SAM" id="MobiDB-lite"/>
    </source>
</evidence>
<feature type="compositionally biased region" description="Polar residues" evidence="1">
    <location>
        <begin position="204"/>
        <end position="217"/>
    </location>
</feature>
<evidence type="ECO:0000256" key="2">
    <source>
        <dbReference type="SAM" id="Phobius"/>
    </source>
</evidence>
<sequence>MALRSIKQAFEAFLLTGEILLPSSTMLHKSTTARTLLPTIFYILTLLRSSSGYVVPAFSSGISNTIVPDQILAQAQQDRVYTATTTLTISNAKGEDSTQEFVYNCPRANTAATTYALTATISNGIPLETVVEVSCPPTAEGKKSGLSQGAIVGIAVGVSIPALACVFFVFWRLWKRAQQDAAMKDKAFHQARGTPTLHSRKNKSISTVNGETDNLTIPGNAKTRGGVVTQITAGN</sequence>
<keyword evidence="2" id="KW-0472">Membrane</keyword>
<dbReference type="AlphaFoldDB" id="A0A7C8JQZ7"/>
<feature type="region of interest" description="Disordered" evidence="1">
    <location>
        <begin position="190"/>
        <end position="221"/>
    </location>
</feature>
<feature type="transmembrane region" description="Helical" evidence="2">
    <location>
        <begin position="150"/>
        <end position="174"/>
    </location>
</feature>
<name>A0A7C8JQZ7_ORBOL</name>
<gene>
    <name evidence="3" type="ORF">TWF703_002808</name>
</gene>
<evidence type="ECO:0000313" key="3">
    <source>
        <dbReference type="EMBL" id="KAF3140603.1"/>
    </source>
</evidence>
<proteinExistence type="predicted"/>
<evidence type="ECO:0000313" key="4">
    <source>
        <dbReference type="Proteomes" id="UP000480548"/>
    </source>
</evidence>
<keyword evidence="2" id="KW-1133">Transmembrane helix</keyword>